<dbReference type="SUPFAM" id="SSF46785">
    <property type="entry name" value="Winged helix' DNA-binding domain"/>
    <property type="match status" value="1"/>
</dbReference>
<evidence type="ECO:0000256" key="1">
    <source>
        <dbReference type="ARBA" id="ARBA00007319"/>
    </source>
</evidence>
<feature type="region of interest" description="Disordered" evidence="2">
    <location>
        <begin position="1"/>
        <end position="29"/>
    </location>
</feature>
<evidence type="ECO:0000256" key="2">
    <source>
        <dbReference type="SAM" id="MobiDB-lite"/>
    </source>
</evidence>
<feature type="compositionally biased region" description="Low complexity" evidence="2">
    <location>
        <begin position="393"/>
        <end position="403"/>
    </location>
</feature>
<feature type="compositionally biased region" description="Basic residues" evidence="2">
    <location>
        <begin position="381"/>
        <end position="392"/>
    </location>
</feature>
<dbReference type="AlphaFoldDB" id="A0AAD5TL50"/>
<dbReference type="NCBIfam" id="TIGR00495">
    <property type="entry name" value="crvDNA_42K"/>
    <property type="match status" value="1"/>
</dbReference>
<dbReference type="InterPro" id="IPR000994">
    <property type="entry name" value="Pept_M24"/>
</dbReference>
<dbReference type="InterPro" id="IPR036390">
    <property type="entry name" value="WH_DNA-bd_sf"/>
</dbReference>
<dbReference type="FunFam" id="3.90.230.10:FF:000013">
    <property type="entry name" value="DNA-binding protein, 42 kDa"/>
    <property type="match status" value="1"/>
</dbReference>
<gene>
    <name evidence="4" type="primary">PA2G4_1</name>
    <name evidence="4" type="ORF">HDU87_002434</name>
</gene>
<dbReference type="PANTHER" id="PTHR10804">
    <property type="entry name" value="PROTEASE FAMILY M24 METHIONYL AMINOPEPTIDASE, AMINOPEPTIDASE P"/>
    <property type="match status" value="1"/>
</dbReference>
<evidence type="ECO:0000313" key="5">
    <source>
        <dbReference type="Proteomes" id="UP001212152"/>
    </source>
</evidence>
<dbReference type="FunFam" id="1.10.10.10:FF:000029">
    <property type="entry name" value="Proliferation-associated 2G4, a"/>
    <property type="match status" value="1"/>
</dbReference>
<feature type="region of interest" description="Disordered" evidence="2">
    <location>
        <begin position="381"/>
        <end position="403"/>
    </location>
</feature>
<protein>
    <submittedName>
        <fullName evidence="4">Proliferation-associated protein 2G4</fullName>
    </submittedName>
</protein>
<proteinExistence type="inferred from homology"/>
<dbReference type="EMBL" id="JADGJQ010000019">
    <property type="protein sequence ID" value="KAJ3179866.1"/>
    <property type="molecule type" value="Genomic_DNA"/>
</dbReference>
<dbReference type="InterPro" id="IPR036005">
    <property type="entry name" value="Creatinase/aminopeptidase-like"/>
</dbReference>
<feature type="domain" description="Peptidase M24" evidence="3">
    <location>
        <begin position="35"/>
        <end position="243"/>
    </location>
</feature>
<dbReference type="InterPro" id="IPR036388">
    <property type="entry name" value="WH-like_DNA-bd_sf"/>
</dbReference>
<dbReference type="PANTHER" id="PTHR10804:SF11">
    <property type="entry name" value="PROLIFERATION-ASSOCIATED PROTEIN 2G4"/>
    <property type="match status" value="1"/>
</dbReference>
<dbReference type="InterPro" id="IPR047113">
    <property type="entry name" value="PA2G4/ARX1"/>
</dbReference>
<evidence type="ECO:0000313" key="4">
    <source>
        <dbReference type="EMBL" id="KAJ3179866.1"/>
    </source>
</evidence>
<dbReference type="Proteomes" id="UP001212152">
    <property type="component" value="Unassembled WGS sequence"/>
</dbReference>
<dbReference type="Pfam" id="PF00557">
    <property type="entry name" value="Peptidase_M24"/>
    <property type="match status" value="1"/>
</dbReference>
<dbReference type="InterPro" id="IPR004545">
    <property type="entry name" value="PA2G4"/>
</dbReference>
<comment type="caution">
    <text evidence="4">The sequence shown here is derived from an EMBL/GenBank/DDBJ whole genome shotgun (WGS) entry which is preliminary data.</text>
</comment>
<keyword evidence="5" id="KW-1185">Reference proteome</keyword>
<dbReference type="CDD" id="cd01089">
    <property type="entry name" value="PA2G4-like"/>
    <property type="match status" value="1"/>
</dbReference>
<dbReference type="SUPFAM" id="SSF55920">
    <property type="entry name" value="Creatinase/aminopeptidase"/>
    <property type="match status" value="1"/>
</dbReference>
<dbReference type="Gene3D" id="3.90.230.10">
    <property type="entry name" value="Creatinase/methionine aminopeptidase superfamily"/>
    <property type="match status" value="1"/>
</dbReference>
<comment type="similarity">
    <text evidence="1">Belongs to the peptidase M24 family.</text>
</comment>
<sequence>MAPEKKADAPVADVDAGNDSQSEDENDLSANVVTKYQTAADIANRALKKVVEAAVDGAKLVDLCALGDRTIEELAEKVYNKGKVTKGIAFPTCVSPNTAICHMSPLASDPEGAIVLKTGDVVRIELGVHVDGYISQVAHTLVLGATRENPVKGRQADVMQAAYLATEAAIRLLRPGNTNTQVSNAVQIIAEDFECRPVEGMLSHQVSRNVLDGKKQIILNPSEGQKKDIEESTFEEGEVYSLDILVSSGEGKPRTLETRTTVYKRQPDITYNLKMKTSREVLSKVIKSFGTMSFSLRHFEDEKKARMGIVECANHSLVQPYQVLYEKEDAVVAHFMYTVLLMPNGPLKVTSFPWEQELVKSDKEVKDGGIKDLLKQSVKTNKAKANKKKKKAAATTEATPAAK</sequence>
<name>A0AAD5TL50_9FUNG</name>
<evidence type="ECO:0000259" key="3">
    <source>
        <dbReference type="Pfam" id="PF00557"/>
    </source>
</evidence>
<organism evidence="4 5">
    <name type="scientific">Geranomyces variabilis</name>
    <dbReference type="NCBI Taxonomy" id="109894"/>
    <lineage>
        <taxon>Eukaryota</taxon>
        <taxon>Fungi</taxon>
        <taxon>Fungi incertae sedis</taxon>
        <taxon>Chytridiomycota</taxon>
        <taxon>Chytridiomycota incertae sedis</taxon>
        <taxon>Chytridiomycetes</taxon>
        <taxon>Spizellomycetales</taxon>
        <taxon>Powellomycetaceae</taxon>
        <taxon>Geranomyces</taxon>
    </lineage>
</organism>
<accession>A0AAD5TL50</accession>
<dbReference type="Gene3D" id="1.10.10.10">
    <property type="entry name" value="Winged helix-like DNA-binding domain superfamily/Winged helix DNA-binding domain"/>
    <property type="match status" value="1"/>
</dbReference>
<reference evidence="4" key="1">
    <citation type="submission" date="2020-05" db="EMBL/GenBank/DDBJ databases">
        <title>Phylogenomic resolution of chytrid fungi.</title>
        <authorList>
            <person name="Stajich J.E."/>
            <person name="Amses K."/>
            <person name="Simmons R."/>
            <person name="Seto K."/>
            <person name="Myers J."/>
            <person name="Bonds A."/>
            <person name="Quandt C.A."/>
            <person name="Barry K."/>
            <person name="Liu P."/>
            <person name="Grigoriev I."/>
            <person name="Longcore J.E."/>
            <person name="James T.Y."/>
        </authorList>
    </citation>
    <scope>NUCLEOTIDE SEQUENCE</scope>
    <source>
        <strain evidence="4">JEL0379</strain>
    </source>
</reference>